<evidence type="ECO:0000313" key="1">
    <source>
        <dbReference type="EMBL" id="KAJ6647950.1"/>
    </source>
</evidence>
<comment type="caution">
    <text evidence="1">The sequence shown here is derived from an EMBL/GenBank/DDBJ whole genome shotgun (WGS) entry which is preliminary data.</text>
</comment>
<dbReference type="AlphaFoldDB" id="A0A9Q0S997"/>
<proteinExistence type="predicted"/>
<feature type="non-terminal residue" evidence="1">
    <location>
        <position position="104"/>
    </location>
</feature>
<dbReference type="EMBL" id="WJQU01000001">
    <property type="protein sequence ID" value="KAJ6647950.1"/>
    <property type="molecule type" value="Genomic_DNA"/>
</dbReference>
<name>A0A9Q0S997_9DIPT</name>
<feature type="non-terminal residue" evidence="1">
    <location>
        <position position="1"/>
    </location>
</feature>
<evidence type="ECO:0000313" key="2">
    <source>
        <dbReference type="Proteomes" id="UP001151699"/>
    </source>
</evidence>
<dbReference type="Proteomes" id="UP001151699">
    <property type="component" value="Chromosome A"/>
</dbReference>
<keyword evidence="2" id="KW-1185">Reference proteome</keyword>
<protein>
    <submittedName>
        <fullName evidence="1">Uncharacterized protein</fullName>
    </submittedName>
</protein>
<sequence>GWRIGSVLDFQAEVYGSIPTATSFSSNLTQNADSNDKTIADAETTEFSQDDVNMTSANISIEEIYVTEINELAQDDVITYANVTETTEFSQDSVIICPACKEKN</sequence>
<gene>
    <name evidence="1" type="ORF">Bhyg_03175</name>
</gene>
<reference evidence="1" key="1">
    <citation type="submission" date="2022-07" db="EMBL/GenBank/DDBJ databases">
        <authorList>
            <person name="Trinca V."/>
            <person name="Uliana J.V.C."/>
            <person name="Torres T.T."/>
            <person name="Ward R.J."/>
            <person name="Monesi N."/>
        </authorList>
    </citation>
    <scope>NUCLEOTIDE SEQUENCE</scope>
    <source>
        <strain evidence="1">HSMRA1968</strain>
        <tissue evidence="1">Whole embryos</tissue>
    </source>
</reference>
<organism evidence="1 2">
    <name type="scientific">Pseudolycoriella hygida</name>
    <dbReference type="NCBI Taxonomy" id="35572"/>
    <lineage>
        <taxon>Eukaryota</taxon>
        <taxon>Metazoa</taxon>
        <taxon>Ecdysozoa</taxon>
        <taxon>Arthropoda</taxon>
        <taxon>Hexapoda</taxon>
        <taxon>Insecta</taxon>
        <taxon>Pterygota</taxon>
        <taxon>Neoptera</taxon>
        <taxon>Endopterygota</taxon>
        <taxon>Diptera</taxon>
        <taxon>Nematocera</taxon>
        <taxon>Sciaroidea</taxon>
        <taxon>Sciaridae</taxon>
        <taxon>Pseudolycoriella</taxon>
    </lineage>
</organism>
<accession>A0A9Q0S997</accession>